<protein>
    <submittedName>
        <fullName evidence="2">Uncharacterized protein</fullName>
    </submittedName>
</protein>
<accession>A0A6G0XC38</accession>
<organism evidence="2 3">
    <name type="scientific">Aphanomyces euteiches</name>
    <dbReference type="NCBI Taxonomy" id="100861"/>
    <lineage>
        <taxon>Eukaryota</taxon>
        <taxon>Sar</taxon>
        <taxon>Stramenopiles</taxon>
        <taxon>Oomycota</taxon>
        <taxon>Saprolegniomycetes</taxon>
        <taxon>Saprolegniales</taxon>
        <taxon>Verrucalvaceae</taxon>
        <taxon>Aphanomyces</taxon>
    </lineage>
</organism>
<proteinExistence type="predicted"/>
<dbReference type="AlphaFoldDB" id="A0A6G0XC38"/>
<keyword evidence="3" id="KW-1185">Reference proteome</keyword>
<evidence type="ECO:0000313" key="2">
    <source>
        <dbReference type="EMBL" id="KAF0737741.1"/>
    </source>
</evidence>
<feature type="region of interest" description="Disordered" evidence="1">
    <location>
        <begin position="246"/>
        <end position="266"/>
    </location>
</feature>
<reference evidence="2 3" key="1">
    <citation type="submission" date="2019-07" db="EMBL/GenBank/DDBJ databases">
        <title>Genomics analysis of Aphanomyces spp. identifies a new class of oomycete effector associated with host adaptation.</title>
        <authorList>
            <person name="Gaulin E."/>
        </authorList>
    </citation>
    <scope>NUCLEOTIDE SEQUENCE [LARGE SCALE GENOMIC DNA]</scope>
    <source>
        <strain evidence="2 3">ATCC 201684</strain>
    </source>
</reference>
<evidence type="ECO:0000313" key="3">
    <source>
        <dbReference type="Proteomes" id="UP000481153"/>
    </source>
</evidence>
<dbReference type="EMBL" id="VJMJ01000081">
    <property type="protein sequence ID" value="KAF0737741.1"/>
    <property type="molecule type" value="Genomic_DNA"/>
</dbReference>
<dbReference type="VEuPathDB" id="FungiDB:AeMF1_002224"/>
<sequence>MDTMVRLVALHSISPSTTQRAFRMADGALSFVKEGCSCNRPIFDLKYLRTHRAGSVKLIRCFPHCCPNHSYANFCTSSIGLKARLVGNDITENDRAYLRFQPTMDHVYQRGEEIDASVVLENARSADNLKGEWIPSESVHTDATMPQDLVYRFNHVNSVGWHYGWMGTSTKAHRTCTHHLVAYILRQVVRDNRIVCQVRAVLTSSPFIVMSYRRACYKCQKHRDNDDSALCECEGEFNVSQGQLSLTPASSPSAVPTPPPQPSPETSIERELLSIHLFLQYTPAALFADFFSVLEAQLVDNILIPARVSAPASPLLPQLLRPSYQRPTMTPEMQSLLACLVDCVALTFKLAQQNRQNFSHYAAFLFDRKALNESFTHWLHSQYELLNDHVGRTFHTSISSIALQIRQSSWQFDELLQHHPSTFEYYVAQLREVYLGTKNPIPPTLPSQVSAITGQWTYGETAGLSWGQTEPSILSVLRWISMLYALELNFTGSALLVRSKLQMYNTISSEFVLDGMPRVFRVFPNGESTMSNISGFFHGDYVGSLVGNQDEIELHLFGWPLVEAFAYVSRCRIKPQAGRLLLEIQVCQAPVEPSLDWSTMTSEERCGHYVRESEAVVLATSFLYWPIK</sequence>
<comment type="caution">
    <text evidence="2">The sequence shown here is derived from an EMBL/GenBank/DDBJ whole genome shotgun (WGS) entry which is preliminary data.</text>
</comment>
<evidence type="ECO:0000256" key="1">
    <source>
        <dbReference type="SAM" id="MobiDB-lite"/>
    </source>
</evidence>
<dbReference type="Proteomes" id="UP000481153">
    <property type="component" value="Unassembled WGS sequence"/>
</dbReference>
<name>A0A6G0XC38_9STRA</name>
<gene>
    <name evidence="2" type="ORF">Ae201684_006235</name>
</gene>